<evidence type="ECO:0000256" key="1">
    <source>
        <dbReference type="HAMAP-Rule" id="MF_01523"/>
    </source>
</evidence>
<dbReference type="Gene3D" id="3.40.50.150">
    <property type="entry name" value="Vaccinia Virus protein VP39"/>
    <property type="match status" value="1"/>
</dbReference>
<dbReference type="GO" id="GO:0005737">
    <property type="term" value="C:cytoplasm"/>
    <property type="evidence" value="ECO:0007669"/>
    <property type="project" value="UniProtKB-SubCell"/>
</dbReference>
<dbReference type="Proteomes" id="UP000587991">
    <property type="component" value="Unassembled WGS sequence"/>
</dbReference>
<sequence length="257" mass="27403">MNHDVNASLPLEAASEQLSAADLLAERYGFVCRPRRDEAHSLWLDAQGLALLSHGPQAPGPLRVDFVAGAAAHRRKFGGGRGQAVAKAIGLKGTQTCRVLDATAGLGGDAFVLASLGCEVQMFERVAVVAALLEDGLLRAAEDPEVGDIVARMQLQYGDALQLLREQPDAAFDVVFLDPMFPEKRGTARARKGMQVFQQLLSGDPDADGLLLEACRVARRRVVVKRPKGAPWLADRAPSGAIGGDSTRFDLYPALPA</sequence>
<dbReference type="CDD" id="cd02440">
    <property type="entry name" value="AdoMet_MTases"/>
    <property type="match status" value="1"/>
</dbReference>
<protein>
    <recommendedName>
        <fullName evidence="1">Ribosomal RNA small subunit methyltransferase J</fullName>
        <ecNumber evidence="1">2.1.1.242</ecNumber>
    </recommendedName>
    <alternativeName>
        <fullName evidence="1">16S rRNA m2G1516 methyltransferase</fullName>
    </alternativeName>
    <alternativeName>
        <fullName evidence="1">rRNA (guanine-N(2)-)-methyltransferase</fullName>
    </alternativeName>
</protein>
<comment type="function">
    <text evidence="1">Specifically methylates the guanosine in position 1516 of 16S rRNA.</text>
</comment>
<organism evidence="2 3">
    <name type="scientific">Leeia aquatica</name>
    <dbReference type="NCBI Taxonomy" id="2725557"/>
    <lineage>
        <taxon>Bacteria</taxon>
        <taxon>Pseudomonadati</taxon>
        <taxon>Pseudomonadota</taxon>
        <taxon>Betaproteobacteria</taxon>
        <taxon>Neisseriales</taxon>
        <taxon>Leeiaceae</taxon>
        <taxon>Leeia</taxon>
    </lineage>
</organism>
<dbReference type="Pfam" id="PF04445">
    <property type="entry name" value="SAM_MT"/>
    <property type="match status" value="1"/>
</dbReference>
<comment type="subcellular location">
    <subcellularLocation>
        <location evidence="1">Cytoplasm</location>
    </subcellularLocation>
</comment>
<gene>
    <name evidence="1" type="primary">rsmJ</name>
    <name evidence="2" type="ORF">HF682_06365</name>
</gene>
<dbReference type="InterPro" id="IPR007536">
    <property type="entry name" value="16SrRNA_methylTrfase_J"/>
</dbReference>
<name>A0A847SFQ4_9NEIS</name>
<keyword evidence="1" id="KW-0698">rRNA processing</keyword>
<dbReference type="HAMAP" id="MF_01523">
    <property type="entry name" value="16SrRNA_methyltr_J"/>
    <property type="match status" value="1"/>
</dbReference>
<keyword evidence="3" id="KW-1185">Reference proteome</keyword>
<dbReference type="PANTHER" id="PTHR36112">
    <property type="entry name" value="RIBOSOMAL RNA SMALL SUBUNIT METHYLTRANSFERASE J"/>
    <property type="match status" value="1"/>
</dbReference>
<comment type="similarity">
    <text evidence="1">Belongs to the methyltransferase superfamily. RsmJ family.</text>
</comment>
<dbReference type="EC" id="2.1.1.242" evidence="1"/>
<evidence type="ECO:0000313" key="3">
    <source>
        <dbReference type="Proteomes" id="UP000587991"/>
    </source>
</evidence>
<keyword evidence="1 2" id="KW-0489">Methyltransferase</keyword>
<dbReference type="RefSeq" id="WP_168876367.1">
    <property type="nucleotide sequence ID" value="NZ_JABAIM010000001.1"/>
</dbReference>
<comment type="caution">
    <text evidence="2">The sequence shown here is derived from an EMBL/GenBank/DDBJ whole genome shotgun (WGS) entry which is preliminary data.</text>
</comment>
<dbReference type="InterPro" id="IPR029063">
    <property type="entry name" value="SAM-dependent_MTases_sf"/>
</dbReference>
<feature type="binding site" evidence="1">
    <location>
        <begin position="124"/>
        <end position="125"/>
    </location>
    <ligand>
        <name>S-adenosyl-L-methionine</name>
        <dbReference type="ChEBI" id="CHEBI:59789"/>
    </ligand>
</feature>
<reference evidence="2 3" key="1">
    <citation type="submission" date="2020-04" db="EMBL/GenBank/DDBJ databases">
        <title>Draft genome of Leeia sp. IMCC25680.</title>
        <authorList>
            <person name="Song J."/>
            <person name="Cho J.-C."/>
        </authorList>
    </citation>
    <scope>NUCLEOTIDE SEQUENCE [LARGE SCALE GENOMIC DNA]</scope>
    <source>
        <strain evidence="2 3">IMCC25680</strain>
    </source>
</reference>
<keyword evidence="1 2" id="KW-0808">Transferase</keyword>
<keyword evidence="1" id="KW-0949">S-adenosyl-L-methionine</keyword>
<dbReference type="EMBL" id="JABAIM010000001">
    <property type="protein sequence ID" value="NLR74782.1"/>
    <property type="molecule type" value="Genomic_DNA"/>
</dbReference>
<dbReference type="AlphaFoldDB" id="A0A847SFQ4"/>
<comment type="catalytic activity">
    <reaction evidence="1">
        <text>guanosine(1516) in 16S rRNA + S-adenosyl-L-methionine = N(2)-methylguanosine(1516) in 16S rRNA + S-adenosyl-L-homocysteine + H(+)</text>
        <dbReference type="Rhea" id="RHEA:43220"/>
        <dbReference type="Rhea" id="RHEA-COMP:10412"/>
        <dbReference type="Rhea" id="RHEA-COMP:10413"/>
        <dbReference type="ChEBI" id="CHEBI:15378"/>
        <dbReference type="ChEBI" id="CHEBI:57856"/>
        <dbReference type="ChEBI" id="CHEBI:59789"/>
        <dbReference type="ChEBI" id="CHEBI:74269"/>
        <dbReference type="ChEBI" id="CHEBI:74481"/>
        <dbReference type="EC" id="2.1.1.242"/>
    </reaction>
</comment>
<evidence type="ECO:0000313" key="2">
    <source>
        <dbReference type="EMBL" id="NLR74782.1"/>
    </source>
</evidence>
<proteinExistence type="inferred from homology"/>
<feature type="binding site" evidence="1">
    <location>
        <position position="178"/>
    </location>
    <ligand>
        <name>S-adenosyl-L-methionine</name>
        <dbReference type="ChEBI" id="CHEBI:59789"/>
    </ligand>
</feature>
<comment type="caution">
    <text evidence="1">Lacks conserved residue(s) required for the propagation of feature annotation.</text>
</comment>
<keyword evidence="1" id="KW-0963">Cytoplasm</keyword>
<dbReference type="GO" id="GO:0008990">
    <property type="term" value="F:rRNA (guanine-N2-)-methyltransferase activity"/>
    <property type="evidence" value="ECO:0007669"/>
    <property type="project" value="UniProtKB-UniRule"/>
</dbReference>
<dbReference type="SUPFAM" id="SSF53335">
    <property type="entry name" value="S-adenosyl-L-methionine-dependent methyltransferases"/>
    <property type="match status" value="1"/>
</dbReference>
<dbReference type="PANTHER" id="PTHR36112:SF1">
    <property type="entry name" value="RIBOSOMAL RNA SMALL SUBUNIT METHYLTRANSFERASE J"/>
    <property type="match status" value="1"/>
</dbReference>
<accession>A0A847SFQ4</accession>